<feature type="chain" id="PRO_5043396285" evidence="2">
    <location>
        <begin position="17"/>
        <end position="145"/>
    </location>
</feature>
<protein>
    <submittedName>
        <fullName evidence="3">Uncharacterized protein</fullName>
    </submittedName>
</protein>
<evidence type="ECO:0000256" key="2">
    <source>
        <dbReference type="SAM" id="SignalP"/>
    </source>
</evidence>
<accession>A0AAW0UXB0</accession>
<organism evidence="3 4">
    <name type="scientific">Scylla paramamosain</name>
    <name type="common">Mud crab</name>
    <dbReference type="NCBI Taxonomy" id="85552"/>
    <lineage>
        <taxon>Eukaryota</taxon>
        <taxon>Metazoa</taxon>
        <taxon>Ecdysozoa</taxon>
        <taxon>Arthropoda</taxon>
        <taxon>Crustacea</taxon>
        <taxon>Multicrustacea</taxon>
        <taxon>Malacostraca</taxon>
        <taxon>Eumalacostraca</taxon>
        <taxon>Eucarida</taxon>
        <taxon>Decapoda</taxon>
        <taxon>Pleocyemata</taxon>
        <taxon>Brachyura</taxon>
        <taxon>Eubrachyura</taxon>
        <taxon>Portunoidea</taxon>
        <taxon>Portunidae</taxon>
        <taxon>Portuninae</taxon>
        <taxon>Scylla</taxon>
    </lineage>
</organism>
<dbReference type="EMBL" id="JARAKH010000004">
    <property type="protein sequence ID" value="KAK8404680.1"/>
    <property type="molecule type" value="Genomic_DNA"/>
</dbReference>
<feature type="signal peptide" evidence="2">
    <location>
        <begin position="1"/>
        <end position="16"/>
    </location>
</feature>
<dbReference type="AlphaFoldDB" id="A0AAW0UXB0"/>
<comment type="caution">
    <text evidence="3">The sequence shown here is derived from an EMBL/GenBank/DDBJ whole genome shotgun (WGS) entry which is preliminary data.</text>
</comment>
<keyword evidence="4" id="KW-1185">Reference proteome</keyword>
<keyword evidence="2" id="KW-0732">Signal</keyword>
<evidence type="ECO:0000313" key="4">
    <source>
        <dbReference type="Proteomes" id="UP001487740"/>
    </source>
</evidence>
<dbReference type="Proteomes" id="UP001487740">
    <property type="component" value="Unassembled WGS sequence"/>
</dbReference>
<evidence type="ECO:0000313" key="3">
    <source>
        <dbReference type="EMBL" id="KAK8404680.1"/>
    </source>
</evidence>
<proteinExistence type="predicted"/>
<name>A0AAW0UXB0_SCYPA</name>
<gene>
    <name evidence="3" type="ORF">O3P69_007730</name>
</gene>
<evidence type="ECO:0000256" key="1">
    <source>
        <dbReference type="SAM" id="MobiDB-lite"/>
    </source>
</evidence>
<reference evidence="3 4" key="1">
    <citation type="submission" date="2023-03" db="EMBL/GenBank/DDBJ databases">
        <title>High-quality genome of Scylla paramamosain provides insights in environmental adaptation.</title>
        <authorList>
            <person name="Zhang L."/>
        </authorList>
    </citation>
    <scope>NUCLEOTIDE SEQUENCE [LARGE SCALE GENOMIC DNA]</scope>
    <source>
        <strain evidence="3">LZ_2023a</strain>
        <tissue evidence="3">Muscle</tissue>
    </source>
</reference>
<feature type="region of interest" description="Disordered" evidence="1">
    <location>
        <begin position="100"/>
        <end position="128"/>
    </location>
</feature>
<sequence>MSSAYMMLVVPGPASGLCVSACWACAMQHLLERTATPCFADASSLSRTITSFLDQISKMEKLILVRASPISAPEWDLLIHLIRDEKPFWTEGLRGTQFCKRGRPGPRGNHEQALQTKKQKRTGGGVPPPAVSLAQTLMTYGVRMI</sequence>